<proteinExistence type="predicted"/>
<organism evidence="2">
    <name type="scientific">Candidatus Iainarchaeum sp</name>
    <dbReference type="NCBI Taxonomy" id="3101447"/>
    <lineage>
        <taxon>Archaea</taxon>
        <taxon>Candidatus Iainarchaeota</taxon>
        <taxon>Candidatus Iainarchaeia</taxon>
        <taxon>Candidatus Iainarchaeales</taxon>
        <taxon>Candidatus Iainarchaeaceae</taxon>
        <taxon>Candidatus Iainarchaeum</taxon>
    </lineage>
</organism>
<accession>A0A7T9DJR3</accession>
<dbReference type="Proteomes" id="UP000596004">
    <property type="component" value="Chromosome"/>
</dbReference>
<reference evidence="2" key="1">
    <citation type="submission" date="2020-11" db="EMBL/GenBank/DDBJ databases">
        <title>Connecting structure to function with the recovery of over 1000 high-quality activated sludge metagenome-assembled genomes encoding full-length rRNA genes using long-read sequencing.</title>
        <authorList>
            <person name="Singleton C.M."/>
            <person name="Petriglieri F."/>
            <person name="Kristensen J.M."/>
            <person name="Kirkegaard R.H."/>
            <person name="Michaelsen T.Y."/>
            <person name="Andersen M.H."/>
            <person name="Karst S.M."/>
            <person name="Dueholm M.S."/>
            <person name="Nielsen P.H."/>
            <person name="Albertsen M."/>
        </authorList>
    </citation>
    <scope>NUCLEOTIDE SEQUENCE</scope>
    <source>
        <strain evidence="2">Fred_18-Q3-R57-64_BAT3C.431</strain>
    </source>
</reference>
<feature type="transmembrane region" description="Helical" evidence="1">
    <location>
        <begin position="5"/>
        <end position="25"/>
    </location>
</feature>
<dbReference type="EMBL" id="CP064981">
    <property type="protein sequence ID" value="QQR92594.1"/>
    <property type="molecule type" value="Genomic_DNA"/>
</dbReference>
<sequence length="70" mass="7583">MLRVLFIGIIALVVIVTGLVIIFPLLLASLFVMALVVFVLAAIGVAVHHLLKPTPKVSNSNPRIRVKEVK</sequence>
<protein>
    <submittedName>
        <fullName evidence="2">Uncharacterized protein</fullName>
    </submittedName>
</protein>
<evidence type="ECO:0000256" key="1">
    <source>
        <dbReference type="SAM" id="Phobius"/>
    </source>
</evidence>
<feature type="transmembrane region" description="Helical" evidence="1">
    <location>
        <begin position="31"/>
        <end position="51"/>
    </location>
</feature>
<dbReference type="AlphaFoldDB" id="A0A7T9DJR3"/>
<keyword evidence="1" id="KW-0472">Membrane</keyword>
<keyword evidence="1" id="KW-0812">Transmembrane</keyword>
<evidence type="ECO:0000313" key="2">
    <source>
        <dbReference type="EMBL" id="QQR92594.1"/>
    </source>
</evidence>
<keyword evidence="1" id="KW-1133">Transmembrane helix</keyword>
<gene>
    <name evidence="2" type="ORF">IPJ89_05615</name>
</gene>
<name>A0A7T9DJR3_9ARCH</name>